<dbReference type="EMBL" id="JBHRSZ010000004">
    <property type="protein sequence ID" value="MFC3151670.1"/>
    <property type="molecule type" value="Genomic_DNA"/>
</dbReference>
<evidence type="ECO:0000313" key="2">
    <source>
        <dbReference type="EMBL" id="MFC3151670.1"/>
    </source>
</evidence>
<dbReference type="PANTHER" id="PTHR43610:SF1">
    <property type="entry name" value="N-ACETYLTRANSFERASE DOMAIN-CONTAINING PROTEIN"/>
    <property type="match status" value="1"/>
</dbReference>
<dbReference type="Pfam" id="PF13302">
    <property type="entry name" value="Acetyltransf_3"/>
    <property type="match status" value="1"/>
</dbReference>
<dbReference type="InterPro" id="IPR016181">
    <property type="entry name" value="Acyl_CoA_acyltransferase"/>
</dbReference>
<dbReference type="RefSeq" id="WP_386720870.1">
    <property type="nucleotide sequence ID" value="NZ_JBHRSZ010000004.1"/>
</dbReference>
<gene>
    <name evidence="2" type="ORF">ACFOEK_11590</name>
</gene>
<keyword evidence="2" id="KW-0012">Acyltransferase</keyword>
<proteinExistence type="predicted"/>
<dbReference type="Proteomes" id="UP001595476">
    <property type="component" value="Unassembled WGS sequence"/>
</dbReference>
<dbReference type="EC" id="2.3.-.-" evidence="2"/>
<keyword evidence="2" id="KW-0808">Transferase</keyword>
<organism evidence="2 3">
    <name type="scientific">Litoribrevibacter euphylliae</name>
    <dbReference type="NCBI Taxonomy" id="1834034"/>
    <lineage>
        <taxon>Bacteria</taxon>
        <taxon>Pseudomonadati</taxon>
        <taxon>Pseudomonadota</taxon>
        <taxon>Gammaproteobacteria</taxon>
        <taxon>Oceanospirillales</taxon>
        <taxon>Oceanospirillaceae</taxon>
        <taxon>Litoribrevibacter</taxon>
    </lineage>
</organism>
<dbReference type="Gene3D" id="3.40.630.30">
    <property type="match status" value="1"/>
</dbReference>
<accession>A0ABV7HHS5</accession>
<dbReference type="PANTHER" id="PTHR43610">
    <property type="entry name" value="BLL6696 PROTEIN"/>
    <property type="match status" value="1"/>
</dbReference>
<evidence type="ECO:0000313" key="3">
    <source>
        <dbReference type="Proteomes" id="UP001595476"/>
    </source>
</evidence>
<reference evidence="3" key="1">
    <citation type="journal article" date="2019" name="Int. J. Syst. Evol. Microbiol.">
        <title>The Global Catalogue of Microorganisms (GCM) 10K type strain sequencing project: providing services to taxonomists for standard genome sequencing and annotation.</title>
        <authorList>
            <consortium name="The Broad Institute Genomics Platform"/>
            <consortium name="The Broad Institute Genome Sequencing Center for Infectious Disease"/>
            <person name="Wu L."/>
            <person name="Ma J."/>
        </authorList>
    </citation>
    <scope>NUCLEOTIDE SEQUENCE [LARGE SCALE GENOMIC DNA]</scope>
    <source>
        <strain evidence="3">KCTC 52438</strain>
    </source>
</reference>
<dbReference type="GO" id="GO:0016746">
    <property type="term" value="F:acyltransferase activity"/>
    <property type="evidence" value="ECO:0007669"/>
    <property type="project" value="UniProtKB-KW"/>
</dbReference>
<sequence>MSISDITTFEVKSTNDLRPTLENELVKLRPLEELDFSALYEAANDPLLWAGHPSKDRYKKEVFEAWFKDALASNSALVILDKAQNRVIGSTRFYYYQPHFSEIAIGYTFISRSHWGGRFNKAVKSLMLDYAFQFVNKVWFHIDPSNIRSQMATKKLGAVYSHTDQLDSVLYDWFELPKSAWIG</sequence>
<feature type="domain" description="N-acetyltransferase" evidence="1">
    <location>
        <begin position="26"/>
        <end position="177"/>
    </location>
</feature>
<protein>
    <submittedName>
        <fullName evidence="2">GNAT family N-acetyltransferase</fullName>
        <ecNumber evidence="2">2.3.-.-</ecNumber>
    </submittedName>
</protein>
<comment type="caution">
    <text evidence="2">The sequence shown here is derived from an EMBL/GenBank/DDBJ whole genome shotgun (WGS) entry which is preliminary data.</text>
</comment>
<dbReference type="SUPFAM" id="SSF55729">
    <property type="entry name" value="Acyl-CoA N-acyltransferases (Nat)"/>
    <property type="match status" value="1"/>
</dbReference>
<name>A0ABV7HHS5_9GAMM</name>
<dbReference type="InterPro" id="IPR000182">
    <property type="entry name" value="GNAT_dom"/>
</dbReference>
<keyword evidence="3" id="KW-1185">Reference proteome</keyword>
<evidence type="ECO:0000259" key="1">
    <source>
        <dbReference type="PROSITE" id="PS51186"/>
    </source>
</evidence>
<dbReference type="PROSITE" id="PS51186">
    <property type="entry name" value="GNAT"/>
    <property type="match status" value="1"/>
</dbReference>